<evidence type="ECO:0000256" key="2">
    <source>
        <dbReference type="ARBA" id="ARBA00001947"/>
    </source>
</evidence>
<sequence>MEVGSQVTVVRSSRVVINDAIIPAEVVIASGQIADILPTGTRVQSQGEKVLDVGDLVVMPGIIDSHVHINEPGRTAWEGFHSATRAAAAGGITTLVDMPLNCQPPTTTLTNFHTKLRAARRQCHVDVAFWGGLIPGNTAELKPMREAGVPGFKCFMIDSGVEEFPHVSLKDLHMAMRKLQGTDSVLLFHAEEELDLDKSVVGEPSEYSTFLASRPDAMEVKAIRTICELCLQYKVRCHIVHLSSAQAVPIIREARRKGAPLTVETTHHYLSLDAKYVPPGGTQYKCCPPIRSKKNQDQLWIALQEGDIDLVISDHSPCTEDLKHLENGDFLQAWGGISSLQLGLPLFWTSARLRGFSLHDVVKLMCQNPAKLSGLEEQKGSLSPGQDADLVIWDPDKEFEVNEKMIQHKNKLTPYLGFHLHGEVFASIVRGNLVYLNGEFSPTPLGNLLLVQKNTARKNRISSF</sequence>
<dbReference type="EC" id="3.5.2.5" evidence="6"/>
<dbReference type="GO" id="GO:0008270">
    <property type="term" value="F:zinc ion binding"/>
    <property type="evidence" value="ECO:0007669"/>
    <property type="project" value="InterPro"/>
</dbReference>
<comment type="similarity">
    <text evidence="4">Belongs to the metallo-dependent hydrolases superfamily. Allantoinase family.</text>
</comment>
<comment type="catalytic activity">
    <reaction evidence="1">
        <text>(S)-allantoin + H2O = allantoate + H(+)</text>
        <dbReference type="Rhea" id="RHEA:17029"/>
        <dbReference type="ChEBI" id="CHEBI:15377"/>
        <dbReference type="ChEBI" id="CHEBI:15378"/>
        <dbReference type="ChEBI" id="CHEBI:15678"/>
        <dbReference type="ChEBI" id="CHEBI:17536"/>
        <dbReference type="EC" id="3.5.2.5"/>
    </reaction>
</comment>
<evidence type="ECO:0000259" key="10">
    <source>
        <dbReference type="Pfam" id="PF01979"/>
    </source>
</evidence>
<dbReference type="InterPro" id="IPR006680">
    <property type="entry name" value="Amidohydro-rel"/>
</dbReference>
<dbReference type="UniPathway" id="UPA00395">
    <property type="reaction ID" value="UER00653"/>
</dbReference>
<dbReference type="GO" id="GO:0050897">
    <property type="term" value="F:cobalt ion binding"/>
    <property type="evidence" value="ECO:0007669"/>
    <property type="project" value="InterPro"/>
</dbReference>
<keyword evidence="8" id="KW-0378">Hydrolase</keyword>
<reference evidence="12" key="1">
    <citation type="submission" date="2018-12" db="EMBL/GenBank/DDBJ databases">
        <authorList>
            <person name="Yazar S."/>
        </authorList>
    </citation>
    <scope>NUCLEOTIDE SEQUENCE [LARGE SCALE GENOMIC DNA]</scope>
</reference>
<dbReference type="AlphaFoldDB" id="A0A4X2LTA3"/>
<dbReference type="NCBIfam" id="TIGR03178">
    <property type="entry name" value="allantoinase"/>
    <property type="match status" value="1"/>
</dbReference>
<organism evidence="11 12">
    <name type="scientific">Vombatus ursinus</name>
    <name type="common">Common wombat</name>
    <dbReference type="NCBI Taxonomy" id="29139"/>
    <lineage>
        <taxon>Eukaryota</taxon>
        <taxon>Metazoa</taxon>
        <taxon>Chordata</taxon>
        <taxon>Craniata</taxon>
        <taxon>Vertebrata</taxon>
        <taxon>Euteleostomi</taxon>
        <taxon>Mammalia</taxon>
        <taxon>Metatheria</taxon>
        <taxon>Diprotodontia</taxon>
        <taxon>Vombatidae</taxon>
        <taxon>Vombatus</taxon>
    </lineage>
</organism>
<dbReference type="OMA" id="SRLHVCH"/>
<gene>
    <name evidence="11" type="primary">LOC114052931</name>
</gene>
<comment type="cofactor">
    <cofactor evidence="2">
        <name>Zn(2+)</name>
        <dbReference type="ChEBI" id="CHEBI:29105"/>
    </cofactor>
</comment>
<dbReference type="Proteomes" id="UP000314987">
    <property type="component" value="Unassembled WGS sequence"/>
</dbReference>
<dbReference type="RefSeq" id="XP_027731521.1">
    <property type="nucleotide sequence ID" value="XM_027875720.1"/>
</dbReference>
<reference evidence="11" key="2">
    <citation type="submission" date="2025-08" db="UniProtKB">
        <authorList>
            <consortium name="Ensembl"/>
        </authorList>
    </citation>
    <scope>IDENTIFICATION</scope>
</reference>
<name>A0A4X2LTA3_VOMUR</name>
<reference evidence="11" key="3">
    <citation type="submission" date="2025-09" db="UniProtKB">
        <authorList>
            <consortium name="Ensembl"/>
        </authorList>
    </citation>
    <scope>IDENTIFICATION</scope>
</reference>
<dbReference type="STRING" id="29139.ENSVURP00010027328"/>
<evidence type="ECO:0000256" key="6">
    <source>
        <dbReference type="ARBA" id="ARBA00012863"/>
    </source>
</evidence>
<evidence type="ECO:0000313" key="11">
    <source>
        <dbReference type="Ensembl" id="ENSVURP00010027328.1"/>
    </source>
</evidence>
<evidence type="ECO:0000256" key="8">
    <source>
        <dbReference type="ARBA" id="ARBA00022801"/>
    </source>
</evidence>
<dbReference type="GeneID" id="114052931"/>
<dbReference type="OrthoDB" id="1924787at2759"/>
<dbReference type="GO" id="GO:0005737">
    <property type="term" value="C:cytoplasm"/>
    <property type="evidence" value="ECO:0007669"/>
    <property type="project" value="TreeGrafter"/>
</dbReference>
<evidence type="ECO:0000256" key="5">
    <source>
        <dbReference type="ARBA" id="ARBA00011881"/>
    </source>
</evidence>
<dbReference type="GeneTree" id="ENSGT01030000234527"/>
<accession>A0A4X2LTA3</accession>
<dbReference type="FunFam" id="3.20.20.140:FF:000032">
    <property type="entry name" value="Allantoinase Dal1"/>
    <property type="match status" value="1"/>
</dbReference>
<feature type="domain" description="Amidohydrolase-related" evidence="10">
    <location>
        <begin position="57"/>
        <end position="405"/>
    </location>
</feature>
<evidence type="ECO:0000256" key="7">
    <source>
        <dbReference type="ARBA" id="ARBA00022723"/>
    </source>
</evidence>
<evidence type="ECO:0000256" key="9">
    <source>
        <dbReference type="ARBA" id="ARBA00022833"/>
    </source>
</evidence>
<dbReference type="InterPro" id="IPR002195">
    <property type="entry name" value="Dihydroorotase_CS"/>
</dbReference>
<dbReference type="Gene3D" id="3.20.20.140">
    <property type="entry name" value="Metal-dependent hydrolases"/>
    <property type="match status" value="1"/>
</dbReference>
<dbReference type="PROSITE" id="PS01137">
    <property type="entry name" value="TATD_1"/>
    <property type="match status" value="1"/>
</dbReference>
<keyword evidence="9" id="KW-0862">Zinc</keyword>
<dbReference type="Ensembl" id="ENSVURT00010031119.1">
    <property type="protein sequence ID" value="ENSVURP00010027328.1"/>
    <property type="gene ID" value="ENSVURG00010020914.1"/>
</dbReference>
<protein>
    <recommendedName>
        <fullName evidence="6">allantoinase</fullName>
        <ecNumber evidence="6">3.5.2.5</ecNumber>
    </recommendedName>
</protein>
<keyword evidence="7" id="KW-0479">Metal-binding</keyword>
<comment type="pathway">
    <text evidence="3">Nitrogen metabolism; (S)-allantoin degradation; allantoate from (S)-allantoin: step 1/1.</text>
</comment>
<comment type="subunit">
    <text evidence="5">Homotetramer.</text>
</comment>
<evidence type="ECO:0000313" key="12">
    <source>
        <dbReference type="Proteomes" id="UP000314987"/>
    </source>
</evidence>
<dbReference type="GO" id="GO:0006145">
    <property type="term" value="P:purine nucleobase catabolic process"/>
    <property type="evidence" value="ECO:0007669"/>
    <property type="project" value="TreeGrafter"/>
</dbReference>
<evidence type="ECO:0000256" key="1">
    <source>
        <dbReference type="ARBA" id="ARBA00001756"/>
    </source>
</evidence>
<dbReference type="InterPro" id="IPR050138">
    <property type="entry name" value="DHOase/Allantoinase_Hydrolase"/>
</dbReference>
<dbReference type="InterPro" id="IPR032466">
    <property type="entry name" value="Metal_Hydrolase"/>
</dbReference>
<proteinExistence type="inferred from homology"/>
<dbReference type="PANTHER" id="PTHR43668">
    <property type="entry name" value="ALLANTOINASE"/>
    <property type="match status" value="1"/>
</dbReference>
<dbReference type="GO" id="GO:0000256">
    <property type="term" value="P:allantoin catabolic process"/>
    <property type="evidence" value="ECO:0007669"/>
    <property type="project" value="UniProtKB-UniPathway"/>
</dbReference>
<dbReference type="InterPro" id="IPR018228">
    <property type="entry name" value="DNase_TatD-rel_CS"/>
</dbReference>
<dbReference type="PANTHER" id="PTHR43668:SF2">
    <property type="entry name" value="ALLANTOINASE"/>
    <property type="match status" value="1"/>
</dbReference>
<evidence type="ECO:0000256" key="4">
    <source>
        <dbReference type="ARBA" id="ARBA00010368"/>
    </source>
</evidence>
<dbReference type="InterPro" id="IPR011059">
    <property type="entry name" value="Metal-dep_hydrolase_composite"/>
</dbReference>
<dbReference type="SUPFAM" id="SSF51556">
    <property type="entry name" value="Metallo-dependent hydrolases"/>
    <property type="match status" value="1"/>
</dbReference>
<dbReference type="InterPro" id="IPR017593">
    <property type="entry name" value="Allantoinase"/>
</dbReference>
<dbReference type="SUPFAM" id="SSF51338">
    <property type="entry name" value="Composite domain of metallo-dependent hydrolases"/>
    <property type="match status" value="1"/>
</dbReference>
<dbReference type="GO" id="GO:0004038">
    <property type="term" value="F:allantoinase activity"/>
    <property type="evidence" value="ECO:0007669"/>
    <property type="project" value="UniProtKB-EC"/>
</dbReference>
<dbReference type="PROSITE" id="PS00482">
    <property type="entry name" value="DIHYDROOROTASE_1"/>
    <property type="match status" value="1"/>
</dbReference>
<keyword evidence="12" id="KW-1185">Reference proteome</keyword>
<evidence type="ECO:0000256" key="3">
    <source>
        <dbReference type="ARBA" id="ARBA00004968"/>
    </source>
</evidence>
<dbReference type="Pfam" id="PF01979">
    <property type="entry name" value="Amidohydro_1"/>
    <property type="match status" value="1"/>
</dbReference>